<gene>
    <name evidence="3" type="ORF">CDL15_Pgr010051</name>
    <name evidence="4" type="ORF">CRG98_009310</name>
</gene>
<dbReference type="NCBIfam" id="TIGR01614">
    <property type="entry name" value="PME_inhib"/>
    <property type="match status" value="1"/>
</dbReference>
<reference evidence="5" key="1">
    <citation type="journal article" date="2017" name="Plant J.">
        <title>The pomegranate (Punica granatum L.) genome and the genomics of punicalagin biosynthesis.</title>
        <authorList>
            <person name="Qin G."/>
            <person name="Xu C."/>
            <person name="Ming R."/>
            <person name="Tang H."/>
            <person name="Guyot R."/>
            <person name="Kramer E.M."/>
            <person name="Hu Y."/>
            <person name="Yi X."/>
            <person name="Qi Y."/>
            <person name="Xu X."/>
            <person name="Gao Z."/>
            <person name="Pan H."/>
            <person name="Jian J."/>
            <person name="Tian Y."/>
            <person name="Yue Z."/>
            <person name="Xu Y."/>
        </authorList>
    </citation>
    <scope>NUCLEOTIDE SEQUENCE [LARGE SCALE GENOMIC DNA]</scope>
    <source>
        <strain evidence="5">cv. Dabenzi</strain>
    </source>
</reference>
<dbReference type="EMBL" id="PGOL01000464">
    <property type="protein sequence ID" value="PKI70281.1"/>
    <property type="molecule type" value="Genomic_DNA"/>
</dbReference>
<dbReference type="PANTHER" id="PTHR31890:SF9">
    <property type="entry name" value="PLANT INVERTASE_PECTIN METHYLESTERASE INHIBITOR SUPERFAMILY PROTEIN"/>
    <property type="match status" value="1"/>
</dbReference>
<dbReference type="SUPFAM" id="SSF101148">
    <property type="entry name" value="Plant invertase/pectin methylesterase inhibitor"/>
    <property type="match status" value="1"/>
</dbReference>
<dbReference type="OrthoDB" id="1544433at2759"/>
<evidence type="ECO:0000313" key="6">
    <source>
        <dbReference type="Proteomes" id="UP000233551"/>
    </source>
</evidence>
<accession>A0A218X578</accession>
<dbReference type="Proteomes" id="UP000197138">
    <property type="component" value="Unassembled WGS sequence"/>
</dbReference>
<keyword evidence="6" id="KW-1185">Reference proteome</keyword>
<dbReference type="EMBL" id="MTKT01002370">
    <property type="protein sequence ID" value="OWM80073.1"/>
    <property type="molecule type" value="Genomic_DNA"/>
</dbReference>
<evidence type="ECO:0000313" key="5">
    <source>
        <dbReference type="Proteomes" id="UP000197138"/>
    </source>
</evidence>
<feature type="signal peptide" evidence="1">
    <location>
        <begin position="1"/>
        <end position="27"/>
    </location>
</feature>
<dbReference type="Pfam" id="PF04043">
    <property type="entry name" value="PMEI"/>
    <property type="match status" value="1"/>
</dbReference>
<reference evidence="3" key="2">
    <citation type="submission" date="2017-06" db="EMBL/GenBank/DDBJ databases">
        <title>The pomegranate genome and the genomics of punicalagin biosynthesis.</title>
        <authorList>
            <person name="Xu C."/>
        </authorList>
    </citation>
    <scope>NUCLEOTIDE SEQUENCE [LARGE SCALE GENOMIC DNA]</scope>
    <source>
        <tissue evidence="3">Fresh leaf</tissue>
    </source>
</reference>
<proteinExistence type="predicted"/>
<name>A0A218X578_PUNGR</name>
<dbReference type="SMART" id="SM00856">
    <property type="entry name" value="PMEI"/>
    <property type="match status" value="1"/>
</dbReference>
<dbReference type="Proteomes" id="UP000233551">
    <property type="component" value="Unassembled WGS sequence"/>
</dbReference>
<dbReference type="AlphaFoldDB" id="A0A218X578"/>
<comment type="caution">
    <text evidence="3">The sequence shown here is derived from an EMBL/GenBank/DDBJ whole genome shotgun (WGS) entry which is preliminary data.</text>
</comment>
<organism evidence="3 5">
    <name type="scientific">Punica granatum</name>
    <name type="common">Pomegranate</name>
    <dbReference type="NCBI Taxonomy" id="22663"/>
    <lineage>
        <taxon>Eukaryota</taxon>
        <taxon>Viridiplantae</taxon>
        <taxon>Streptophyta</taxon>
        <taxon>Embryophyta</taxon>
        <taxon>Tracheophyta</taxon>
        <taxon>Spermatophyta</taxon>
        <taxon>Magnoliopsida</taxon>
        <taxon>eudicotyledons</taxon>
        <taxon>Gunneridae</taxon>
        <taxon>Pentapetalae</taxon>
        <taxon>rosids</taxon>
        <taxon>malvids</taxon>
        <taxon>Myrtales</taxon>
        <taxon>Lythraceae</taxon>
        <taxon>Punica</taxon>
    </lineage>
</organism>
<keyword evidence="1" id="KW-0732">Signal</keyword>
<dbReference type="GeneID" id="116189388"/>
<evidence type="ECO:0000259" key="2">
    <source>
        <dbReference type="SMART" id="SM00856"/>
    </source>
</evidence>
<evidence type="ECO:0000256" key="1">
    <source>
        <dbReference type="SAM" id="SignalP"/>
    </source>
</evidence>
<dbReference type="InterPro" id="IPR006501">
    <property type="entry name" value="Pectinesterase_inhib_dom"/>
</dbReference>
<dbReference type="PANTHER" id="PTHR31890">
    <property type="entry name" value="PLANT INVERTASE/PECTIN METHYLESTERASE INHIBITOR SUPERFAMILY PROTEIN"/>
    <property type="match status" value="1"/>
</dbReference>
<feature type="chain" id="PRO_5014071875" description="Pectinesterase inhibitor domain-containing protein" evidence="1">
    <location>
        <begin position="28"/>
        <end position="182"/>
    </location>
</feature>
<dbReference type="InterPro" id="IPR035513">
    <property type="entry name" value="Invertase/methylesterase_inhib"/>
</dbReference>
<evidence type="ECO:0000313" key="3">
    <source>
        <dbReference type="EMBL" id="OWM80073.1"/>
    </source>
</evidence>
<dbReference type="Gene3D" id="1.20.140.40">
    <property type="entry name" value="Invertase/pectin methylesterase inhibitor family protein"/>
    <property type="match status" value="1"/>
</dbReference>
<evidence type="ECO:0000313" key="4">
    <source>
        <dbReference type="EMBL" id="PKI70281.1"/>
    </source>
</evidence>
<dbReference type="GO" id="GO:0004857">
    <property type="term" value="F:enzyme inhibitor activity"/>
    <property type="evidence" value="ECO:0007669"/>
    <property type="project" value="InterPro"/>
</dbReference>
<sequence>MESPIIVRMILLKTAMALLLVSSPVAAQEIELVKEVCGKTSVRYDDCTEALYDFQTVTTKDLRALTMLTLNLAMANSSEAMGFVSGMVENSPPAMKPVLDSCFGFLYGSYFSFHSAILDINMGGKSTAASLITNALAGPADCRTAMELAKVSIPAVQTRCNNVEFFGKISYTATSMLTKTGS</sequence>
<reference evidence="4 6" key="3">
    <citation type="submission" date="2017-11" db="EMBL/GenBank/DDBJ databases">
        <title>De-novo sequencing of pomegranate (Punica granatum L.) genome.</title>
        <authorList>
            <person name="Akparov Z."/>
            <person name="Amiraslanov A."/>
            <person name="Hajiyeva S."/>
            <person name="Abbasov M."/>
            <person name="Kaur K."/>
            <person name="Hamwieh A."/>
            <person name="Solovyev V."/>
            <person name="Salamov A."/>
            <person name="Braich B."/>
            <person name="Kosarev P."/>
            <person name="Mahmoud A."/>
            <person name="Hajiyev E."/>
            <person name="Babayeva S."/>
            <person name="Izzatullayeva V."/>
            <person name="Mammadov A."/>
            <person name="Mammadov A."/>
            <person name="Sharifova S."/>
            <person name="Ojaghi J."/>
            <person name="Eynullazada K."/>
            <person name="Bayramov B."/>
            <person name="Abdulazimova A."/>
            <person name="Shahmuradov I."/>
        </authorList>
    </citation>
    <scope>NUCLEOTIDE SEQUENCE [LARGE SCALE GENOMIC DNA]</scope>
    <source>
        <strain evidence="4">AG2017</strain>
        <strain evidence="6">cv. AG2017</strain>
        <tissue evidence="4">Leaf</tissue>
    </source>
</reference>
<protein>
    <recommendedName>
        <fullName evidence="2">Pectinesterase inhibitor domain-containing protein</fullName>
    </recommendedName>
</protein>
<feature type="domain" description="Pectinesterase inhibitor" evidence="2">
    <location>
        <begin position="28"/>
        <end position="173"/>
    </location>
</feature>